<dbReference type="EMBL" id="AWQX01000384">
    <property type="protein sequence ID" value="EST19187.1"/>
    <property type="molecule type" value="Genomic_DNA"/>
</dbReference>
<accession>V6JH34</accession>
<dbReference type="STRING" id="1352936.M878_42640"/>
<reference evidence="1 2" key="1">
    <citation type="journal article" date="2014" name="Genome Announc.">
        <title>Draft Genome Sequence of Streptomyces roseochromogenes subsp. oscitans DS 12.976, Producer of the Aminocoumarin Antibiotic Clorobiocin.</title>
        <authorList>
            <person name="Ruckert C."/>
            <person name="Kalinowski J."/>
            <person name="Heide L."/>
            <person name="Apel A.K."/>
        </authorList>
    </citation>
    <scope>NUCLEOTIDE SEQUENCE [LARGE SCALE GENOMIC DNA]</scope>
    <source>
        <strain evidence="1 2">DS 12.976</strain>
    </source>
</reference>
<organism evidence="1 2">
    <name type="scientific">Streptomyces roseochromogenus subsp. oscitans DS 12.976</name>
    <dbReference type="NCBI Taxonomy" id="1352936"/>
    <lineage>
        <taxon>Bacteria</taxon>
        <taxon>Bacillati</taxon>
        <taxon>Actinomycetota</taxon>
        <taxon>Actinomycetes</taxon>
        <taxon>Kitasatosporales</taxon>
        <taxon>Streptomycetaceae</taxon>
        <taxon>Streptomyces</taxon>
    </lineage>
</organism>
<proteinExistence type="predicted"/>
<comment type="caution">
    <text evidence="1">The sequence shown here is derived from an EMBL/GenBank/DDBJ whole genome shotgun (WGS) entry which is preliminary data.</text>
</comment>
<name>V6JH34_STRRC</name>
<dbReference type="AlphaFoldDB" id="V6JH34"/>
<evidence type="ECO:0000313" key="1">
    <source>
        <dbReference type="EMBL" id="EST19187.1"/>
    </source>
</evidence>
<dbReference type="HOGENOM" id="CLU_3030619_0_0_11"/>
<keyword evidence="2" id="KW-1185">Reference proteome</keyword>
<sequence>MENVSATLTVAMPAARVFVELADPTPHAAIDGIGWVSEAADRAPLTEVSRYPGWT</sequence>
<evidence type="ECO:0000313" key="2">
    <source>
        <dbReference type="Proteomes" id="UP000017984"/>
    </source>
</evidence>
<dbReference type="PATRIC" id="fig|1352936.5.peg.8828"/>
<dbReference type="Proteomes" id="UP000017984">
    <property type="component" value="Chromosome"/>
</dbReference>
<protein>
    <submittedName>
        <fullName evidence="1">Uncharacterized protein</fullName>
    </submittedName>
</protein>
<gene>
    <name evidence="1" type="ORF">M878_42640</name>
</gene>